<dbReference type="GO" id="GO:1901170">
    <property type="term" value="P:naphthalene catabolic process"/>
    <property type="evidence" value="ECO:0007669"/>
    <property type="project" value="InterPro"/>
</dbReference>
<evidence type="ECO:0000313" key="4">
    <source>
        <dbReference type="EMBL" id="THU02769.1"/>
    </source>
</evidence>
<comment type="catalytic activity">
    <reaction evidence="1">
        <text>2-hydroxychromene-2-carboxylate = (3E)-4-(2-hydroxyphenyl)-2-oxobut-3-enoate</text>
        <dbReference type="Rhea" id="RHEA:27401"/>
        <dbReference type="ChEBI" id="CHEBI:59350"/>
        <dbReference type="ChEBI" id="CHEBI:59353"/>
        <dbReference type="EC" id="5.99.1.4"/>
    </reaction>
</comment>
<comment type="similarity">
    <text evidence="1">Belongs to the GST superfamily. NadH family.</text>
</comment>
<gene>
    <name evidence="4" type="ORF">E9531_06625</name>
</gene>
<dbReference type="InterPro" id="IPR036249">
    <property type="entry name" value="Thioredoxin-like_sf"/>
</dbReference>
<keyword evidence="5" id="KW-1185">Reference proteome</keyword>
<evidence type="ECO:0000259" key="3">
    <source>
        <dbReference type="Pfam" id="PF01323"/>
    </source>
</evidence>
<proteinExistence type="inferred from homology"/>
<dbReference type="InterPro" id="IPR014440">
    <property type="entry name" value="HCCAis_GSTk"/>
</dbReference>
<dbReference type="Proteomes" id="UP000308917">
    <property type="component" value="Unassembled WGS sequence"/>
</dbReference>
<accession>A0A4S8F6N8</accession>
<dbReference type="GO" id="GO:0004364">
    <property type="term" value="F:glutathione transferase activity"/>
    <property type="evidence" value="ECO:0007669"/>
    <property type="project" value="TreeGrafter"/>
</dbReference>
<keyword evidence="1 4" id="KW-0413">Isomerase</keyword>
<dbReference type="GO" id="GO:0018845">
    <property type="term" value="F:2-hydroxychromene-2-carboxylate isomerase activity"/>
    <property type="evidence" value="ECO:0007669"/>
    <property type="project" value="UniProtKB-UniRule"/>
</dbReference>
<evidence type="ECO:0000313" key="5">
    <source>
        <dbReference type="Proteomes" id="UP000308917"/>
    </source>
</evidence>
<feature type="active site" description="Nucleophile" evidence="2">
    <location>
        <position position="12"/>
    </location>
</feature>
<dbReference type="EC" id="5.99.1.4" evidence="1"/>
<comment type="caution">
    <text evidence="4">The sequence shown here is derived from an EMBL/GenBank/DDBJ whole genome shotgun (WGS) entry which is preliminary data.</text>
</comment>
<dbReference type="GO" id="GO:0004602">
    <property type="term" value="F:glutathione peroxidase activity"/>
    <property type="evidence" value="ECO:0007669"/>
    <property type="project" value="TreeGrafter"/>
</dbReference>
<organism evidence="4 5">
    <name type="scientific">Lampropedia puyangensis</name>
    <dbReference type="NCBI Taxonomy" id="1330072"/>
    <lineage>
        <taxon>Bacteria</taxon>
        <taxon>Pseudomonadati</taxon>
        <taxon>Pseudomonadota</taxon>
        <taxon>Betaproteobacteria</taxon>
        <taxon>Burkholderiales</taxon>
        <taxon>Comamonadaceae</taxon>
        <taxon>Lampropedia</taxon>
    </lineage>
</organism>
<dbReference type="PANTHER" id="PTHR42943">
    <property type="entry name" value="GLUTATHIONE S-TRANSFERASE KAPPA"/>
    <property type="match status" value="1"/>
</dbReference>
<dbReference type="InterPro" id="IPR044087">
    <property type="entry name" value="NahD-like"/>
</dbReference>
<dbReference type="InterPro" id="IPR051924">
    <property type="entry name" value="GST_Kappa/NadH"/>
</dbReference>
<dbReference type="Gene3D" id="3.40.30.10">
    <property type="entry name" value="Glutaredoxin"/>
    <property type="match status" value="1"/>
</dbReference>
<reference evidence="4 5" key="1">
    <citation type="journal article" date="2015" name="Antonie Van Leeuwenhoek">
        <title>Lampropedia puyangensis sp. nov., isolated from symptomatic bark of Populus ? euramericana canker and emended description of Lampropedia hyalina (Ehrenberg 1832) Lee et al. 2004.</title>
        <authorList>
            <person name="Li Y."/>
            <person name="Wang T."/>
            <person name="Piao C.G."/>
            <person name="Wang L.F."/>
            <person name="Tian G.Z."/>
            <person name="Zhu T.H."/>
            <person name="Guo M.W."/>
        </authorList>
    </citation>
    <scope>NUCLEOTIDE SEQUENCE [LARGE SCALE GENOMIC DNA]</scope>
    <source>
        <strain evidence="4 5">2-bin</strain>
    </source>
</reference>
<dbReference type="PANTHER" id="PTHR42943:SF2">
    <property type="entry name" value="GLUTATHIONE S-TRANSFERASE KAPPA 1"/>
    <property type="match status" value="1"/>
</dbReference>
<dbReference type="SUPFAM" id="SSF52833">
    <property type="entry name" value="Thioredoxin-like"/>
    <property type="match status" value="1"/>
</dbReference>
<dbReference type="RefSeq" id="WP_136572969.1">
    <property type="nucleotide sequence ID" value="NZ_STFG01000005.1"/>
</dbReference>
<dbReference type="PIRSF" id="PIRSF006386">
    <property type="entry name" value="HCCAis_GSTk"/>
    <property type="match status" value="1"/>
</dbReference>
<name>A0A4S8F6N8_9BURK</name>
<dbReference type="AlphaFoldDB" id="A0A4S8F6N8"/>
<dbReference type="CDD" id="cd03022">
    <property type="entry name" value="DsbA_HCCA_Iso"/>
    <property type="match status" value="1"/>
</dbReference>
<dbReference type="Pfam" id="PF01323">
    <property type="entry name" value="DSBA"/>
    <property type="match status" value="1"/>
</dbReference>
<protein>
    <recommendedName>
        <fullName evidence="1">2-hydroxychromene-2-carboxylate isomerase</fullName>
        <ecNumber evidence="1">5.99.1.4</ecNumber>
    </recommendedName>
</protein>
<dbReference type="InterPro" id="IPR001853">
    <property type="entry name" value="DSBA-like_thioredoxin_dom"/>
</dbReference>
<sequence>MKSIQFFFDFVSPYAYLAFQRLPKVLQGSSYHVAYKPVVLGGIFKEQGITAPASIPVKHDWIRRHTLWLAEEQGDHAFRWPDIHPFNSVGLSRLALACSVHGSINRFTAQTIFEHVWHGGADPLSPARLQALEVQLQAQLAQSTAYPLGSDANKLLLRALTQEAVDAGVFGVPAYVVDGQMLWGLDALPMLKQLIQEEE</sequence>
<dbReference type="EMBL" id="STFG01000005">
    <property type="protein sequence ID" value="THU02769.1"/>
    <property type="molecule type" value="Genomic_DNA"/>
</dbReference>
<feature type="domain" description="DSBA-like thioredoxin" evidence="3">
    <location>
        <begin position="4"/>
        <end position="196"/>
    </location>
</feature>
<dbReference type="OrthoDB" id="8560325at2"/>
<evidence type="ECO:0000256" key="1">
    <source>
        <dbReference type="PIRNR" id="PIRNR006386"/>
    </source>
</evidence>
<dbReference type="GO" id="GO:0006749">
    <property type="term" value="P:glutathione metabolic process"/>
    <property type="evidence" value="ECO:0007669"/>
    <property type="project" value="TreeGrafter"/>
</dbReference>
<evidence type="ECO:0000256" key="2">
    <source>
        <dbReference type="PIRSR" id="PIRSR006386-1"/>
    </source>
</evidence>